<dbReference type="PANTHER" id="PTHR44858">
    <property type="entry name" value="TETRATRICOPEPTIDE REPEAT PROTEIN 6"/>
    <property type="match status" value="1"/>
</dbReference>
<feature type="repeat" description="TPR" evidence="3">
    <location>
        <begin position="574"/>
        <end position="607"/>
    </location>
</feature>
<keyword evidence="4" id="KW-0472">Membrane</keyword>
<dbReference type="STRING" id="671072.PL9214750002"/>
<accession>A0A1J1LTD8</accession>
<evidence type="ECO:0000313" key="6">
    <source>
        <dbReference type="Proteomes" id="UP000184315"/>
    </source>
</evidence>
<keyword evidence="4" id="KW-1133">Transmembrane helix</keyword>
<name>A0A1J1LTD8_9CYAN</name>
<feature type="transmembrane region" description="Helical" evidence="4">
    <location>
        <begin position="709"/>
        <end position="729"/>
    </location>
</feature>
<feature type="repeat" description="TPR" evidence="3">
    <location>
        <begin position="463"/>
        <end position="496"/>
    </location>
</feature>
<dbReference type="Gene3D" id="1.25.40.10">
    <property type="entry name" value="Tetratricopeptide repeat domain"/>
    <property type="match status" value="2"/>
</dbReference>
<evidence type="ECO:0000256" key="1">
    <source>
        <dbReference type="ARBA" id="ARBA00022737"/>
    </source>
</evidence>
<dbReference type="PROSITE" id="PS50005">
    <property type="entry name" value="TPR"/>
    <property type="match status" value="4"/>
</dbReference>
<protein>
    <submittedName>
        <fullName evidence="5">Uncharacterized protein</fullName>
    </submittedName>
</protein>
<dbReference type="OrthoDB" id="508486at2"/>
<keyword evidence="1" id="KW-0677">Repeat</keyword>
<evidence type="ECO:0000256" key="3">
    <source>
        <dbReference type="PROSITE-ProRule" id="PRU00339"/>
    </source>
</evidence>
<keyword evidence="2 3" id="KW-0802">TPR repeat</keyword>
<feature type="repeat" description="TPR" evidence="3">
    <location>
        <begin position="497"/>
        <end position="530"/>
    </location>
</feature>
<reference evidence="6" key="1">
    <citation type="submission" date="2015-10" db="EMBL/GenBank/DDBJ databases">
        <authorList>
            <person name="Regsiter A."/>
            <person name="william w."/>
        </authorList>
    </citation>
    <scope>NUCLEOTIDE SEQUENCE [LARGE SCALE GENOMIC DNA]</scope>
</reference>
<dbReference type="AlphaFoldDB" id="A0A1J1LTD8"/>
<dbReference type="Proteomes" id="UP000184315">
    <property type="component" value="Unassembled WGS sequence"/>
</dbReference>
<proteinExistence type="predicted"/>
<keyword evidence="4" id="KW-0812">Transmembrane</keyword>
<sequence length="735" mass="86918">MDQNLPPSSVITNLLNATFYEPCLKLRKELEELDTNYYIKRKDQPDSNALTIQDNSIIDVSATCLEKYQLEQNNIESINNEITLYLSNTSEDFQTDIKEKIANLQTQFNSSTQYQIESIKQELQDFKDFIVQSNNQIYQQIIRLFDNYVDLKEKELETIKAISKSNQEHTRKLQEQRFAYQSQMQERKLQAKWDEKTWFSKVSRNEIERILKNQKELLILVSPPKFSSDCPQNLINNLPIEINNEVKAFADVLNGDVDSYPIKVYTDLFKEAVTSVDLERLSDILSPLPFASISCEVTDYKLYINCTISDFYEKNLFSLPLKEWKWGQDFKELFKKGESNSNRLKIVRQITVAIHKILVALLKDIYSLILDPYSESWLLKAEGSYFLKKDNHFLKIMGLDLEDANFALDIINPVIDLIKEIQYQYQFRFWYNRGCEFFNKNEYDKAINLLLKAEEYIHKVSIDDFYCQLGMAYYCNSNFEKALNYFHKEIKLNSKNFNVWYYSAKSLSHLKDYDNALSNYEKALSIKPYDLDTILSIGEILIRFKNYKETIEKYILTINYYTEDDISANCHIFSKIFSQRAYLYIRLENFNNAFNDLQEILKLYPEFFEEDNLCNLCNGIIYLNNKKYEESLYSFNKVSDNYIEEELKLYFEPYEFYYYKGQAESGFGRYSDATESYNIALKNNPKLEKNEEFLSAFEKAKRRSSKVCLVITLPIFIVSKLLILIKNILNFLREV</sequence>
<dbReference type="SMART" id="SM00028">
    <property type="entry name" value="TPR"/>
    <property type="match status" value="5"/>
</dbReference>
<dbReference type="SUPFAM" id="SSF48452">
    <property type="entry name" value="TPR-like"/>
    <property type="match status" value="2"/>
</dbReference>
<dbReference type="InterPro" id="IPR011990">
    <property type="entry name" value="TPR-like_helical_dom_sf"/>
</dbReference>
<dbReference type="Pfam" id="PF13432">
    <property type="entry name" value="TPR_16"/>
    <property type="match status" value="1"/>
</dbReference>
<evidence type="ECO:0000256" key="2">
    <source>
        <dbReference type="ARBA" id="ARBA00022803"/>
    </source>
</evidence>
<gene>
    <name evidence="5" type="ORF">PL9214750002</name>
</gene>
<dbReference type="InterPro" id="IPR019734">
    <property type="entry name" value="TPR_rpt"/>
</dbReference>
<dbReference type="PANTHER" id="PTHR44858:SF1">
    <property type="entry name" value="UDP-N-ACETYLGLUCOSAMINE--PEPTIDE N-ACETYLGLUCOSAMINYLTRANSFERASE SPINDLY-RELATED"/>
    <property type="match status" value="1"/>
</dbReference>
<organism evidence="5 6">
    <name type="scientific">Planktothrix tepida PCC 9214</name>
    <dbReference type="NCBI Taxonomy" id="671072"/>
    <lineage>
        <taxon>Bacteria</taxon>
        <taxon>Bacillati</taxon>
        <taxon>Cyanobacteriota</taxon>
        <taxon>Cyanophyceae</taxon>
        <taxon>Oscillatoriophycideae</taxon>
        <taxon>Oscillatoriales</taxon>
        <taxon>Microcoleaceae</taxon>
        <taxon>Planktothrix</taxon>
    </lineage>
</organism>
<evidence type="ECO:0000313" key="5">
    <source>
        <dbReference type="EMBL" id="CUR35864.1"/>
    </source>
</evidence>
<keyword evidence="6" id="KW-1185">Reference proteome</keyword>
<dbReference type="Pfam" id="PF13181">
    <property type="entry name" value="TPR_8"/>
    <property type="match status" value="2"/>
</dbReference>
<dbReference type="InterPro" id="IPR050498">
    <property type="entry name" value="Ycf3"/>
</dbReference>
<dbReference type="EMBL" id="CZDF01000183">
    <property type="protein sequence ID" value="CUR35864.1"/>
    <property type="molecule type" value="Genomic_DNA"/>
</dbReference>
<evidence type="ECO:0000256" key="4">
    <source>
        <dbReference type="SAM" id="Phobius"/>
    </source>
</evidence>
<feature type="repeat" description="TPR" evidence="3">
    <location>
        <begin position="654"/>
        <end position="687"/>
    </location>
</feature>
<dbReference type="RefSeq" id="WP_072722779.1">
    <property type="nucleotide sequence ID" value="NZ_LN889819.1"/>
</dbReference>